<dbReference type="GO" id="GO:0004553">
    <property type="term" value="F:hydrolase activity, hydrolyzing O-glycosyl compounds"/>
    <property type="evidence" value="ECO:0007669"/>
    <property type="project" value="InterPro"/>
</dbReference>
<keyword evidence="3" id="KW-1185">Reference proteome</keyword>
<reference evidence="2 3" key="2">
    <citation type="journal article" date="2012" name="Stand. Genomic Sci.">
        <title>Complete genome sequence of the termite hindgut bacterium Spirochaeta coccoides type strain (SPN1(T)), reclassification in the genus Sphaerochaeta as Sphaerochaeta coccoides comb. nov. and emendations of the family Spirochaetaceae and the genus Sphaerochaeta.</title>
        <authorList>
            <person name="Abt B."/>
            <person name="Han C."/>
            <person name="Scheuner C."/>
            <person name="Lu M."/>
            <person name="Lapidus A."/>
            <person name="Nolan M."/>
            <person name="Lucas S."/>
            <person name="Hammon N."/>
            <person name="Deshpande S."/>
            <person name="Cheng J.F."/>
            <person name="Tapia R."/>
            <person name="Goodwin L.A."/>
            <person name="Pitluck S."/>
            <person name="Liolios K."/>
            <person name="Pagani I."/>
            <person name="Ivanova N."/>
            <person name="Mavromatis K."/>
            <person name="Mikhailova N."/>
            <person name="Huntemann M."/>
            <person name="Pati A."/>
            <person name="Chen A."/>
            <person name="Palaniappan K."/>
            <person name="Land M."/>
            <person name="Hauser L."/>
            <person name="Brambilla E.M."/>
            <person name="Rohde M."/>
            <person name="Spring S."/>
            <person name="Gronow S."/>
            <person name="Goker M."/>
            <person name="Woyke T."/>
            <person name="Bristow J."/>
            <person name="Eisen J.A."/>
            <person name="Markowitz V."/>
            <person name="Hugenholtz P."/>
            <person name="Kyrpides N.C."/>
            <person name="Klenk H.P."/>
            <person name="Detter J.C."/>
        </authorList>
    </citation>
    <scope>NUCLEOTIDE SEQUENCE [LARGE SCALE GENOMIC DNA]</scope>
    <source>
        <strain evidence="3">ATCC BAA-1237 / DSM 17374 / SPN1</strain>
    </source>
</reference>
<organism evidence="2 3">
    <name type="scientific">Parasphaerochaeta coccoides (strain ATCC BAA-1237 / DSM 17374 / SPN1)</name>
    <name type="common">Sphaerochaeta coccoides</name>
    <dbReference type="NCBI Taxonomy" id="760011"/>
    <lineage>
        <taxon>Bacteria</taxon>
        <taxon>Pseudomonadati</taxon>
        <taxon>Spirochaetota</taxon>
        <taxon>Spirochaetia</taxon>
        <taxon>Spirochaetales</taxon>
        <taxon>Sphaerochaetaceae</taxon>
        <taxon>Parasphaerochaeta</taxon>
    </lineage>
</organism>
<evidence type="ECO:0000313" key="3">
    <source>
        <dbReference type="Proteomes" id="UP000007939"/>
    </source>
</evidence>
<dbReference type="GO" id="GO:0016052">
    <property type="term" value="P:carbohydrate catabolic process"/>
    <property type="evidence" value="ECO:0007669"/>
    <property type="project" value="InterPro"/>
</dbReference>
<dbReference type="AlphaFoldDB" id="F4GHA0"/>
<proteinExistence type="predicted"/>
<sequence>MKSESKQCVVPVGLVEEGILLPVMESPWPEYEPFALAPVSVSVRVSREANRLQLLYRVSAPELRRMCTAHNQDVHADSCVEVFLRNPRDEEYVNFEFSATGYIKVGRGESRANRILYAPETIDESIDYEVRILSNSLHDDTDGTGGCEWTARISIDLTVFGLMPPGHMDILPYLEANFQACGDGLERPYFLVWNPIDTPKPDFHRPEFFGRLVFSPTISS</sequence>
<dbReference type="STRING" id="760011.Spico_0774"/>
<gene>
    <name evidence="2" type="ordered locus">Spico_0774</name>
</gene>
<evidence type="ECO:0000259" key="1">
    <source>
        <dbReference type="Pfam" id="PF16011"/>
    </source>
</evidence>
<dbReference type="EMBL" id="CP002659">
    <property type="protein sequence ID" value="AEC01999.1"/>
    <property type="molecule type" value="Genomic_DNA"/>
</dbReference>
<dbReference type="HOGENOM" id="CLU_106157_0_0_12"/>
<dbReference type="InterPro" id="IPR010502">
    <property type="entry name" value="Carb-bd_dom_fam9"/>
</dbReference>
<name>F4GHA0_PARC1</name>
<protein>
    <recommendedName>
        <fullName evidence="1">Carbohydrate-binding domain-containing protein</fullName>
    </recommendedName>
</protein>
<reference evidence="3" key="1">
    <citation type="submission" date="2011-04" db="EMBL/GenBank/DDBJ databases">
        <title>The complete genome of Spirochaeta coccoides DSM 17374.</title>
        <authorList>
            <person name="Lucas S."/>
            <person name="Copeland A."/>
            <person name="Lapidus A."/>
            <person name="Bruce D."/>
            <person name="Goodwin L."/>
            <person name="Pitluck S."/>
            <person name="Peters L."/>
            <person name="Kyrpides N."/>
            <person name="Mavromatis K."/>
            <person name="Pagani I."/>
            <person name="Ivanova N."/>
            <person name="Ovchinnikova G."/>
            <person name="Lu M."/>
            <person name="Detter J.C."/>
            <person name="Tapia R."/>
            <person name="Han C."/>
            <person name="Land M."/>
            <person name="Hauser L."/>
            <person name="Markowitz V."/>
            <person name="Cheng J.-F."/>
            <person name="Hugenholtz P."/>
            <person name="Woyke T."/>
            <person name="Wu D."/>
            <person name="Spring S."/>
            <person name="Schroeder M."/>
            <person name="Brambilla E."/>
            <person name="Klenk H.-P."/>
            <person name="Eisen J.A."/>
        </authorList>
    </citation>
    <scope>NUCLEOTIDE SEQUENCE [LARGE SCALE GENOMIC DNA]</scope>
    <source>
        <strain evidence="3">ATCC BAA-1237 / DSM 17374 / SPN1</strain>
    </source>
</reference>
<evidence type="ECO:0000313" key="2">
    <source>
        <dbReference type="EMBL" id="AEC01999.1"/>
    </source>
</evidence>
<accession>F4GHA0</accession>
<feature type="domain" description="Carbohydrate-binding" evidence="1">
    <location>
        <begin position="35"/>
        <end position="214"/>
    </location>
</feature>
<dbReference type="GO" id="GO:0030246">
    <property type="term" value="F:carbohydrate binding"/>
    <property type="evidence" value="ECO:0007669"/>
    <property type="project" value="InterPro"/>
</dbReference>
<dbReference type="eggNOG" id="COG3706">
    <property type="taxonomic scope" value="Bacteria"/>
</dbReference>
<dbReference type="Proteomes" id="UP000007939">
    <property type="component" value="Chromosome"/>
</dbReference>
<dbReference type="Pfam" id="PF16011">
    <property type="entry name" value="CBM9_2"/>
    <property type="match status" value="1"/>
</dbReference>
<dbReference type="Gene3D" id="2.60.40.1190">
    <property type="match status" value="1"/>
</dbReference>
<dbReference type="KEGG" id="scc:Spico_0774"/>
<dbReference type="CDD" id="cd09620">
    <property type="entry name" value="CBM9_like_3"/>
    <property type="match status" value="1"/>
</dbReference>
<dbReference type="SUPFAM" id="SSF49344">
    <property type="entry name" value="CBD9-like"/>
    <property type="match status" value="1"/>
</dbReference>